<accession>A0ABS6PFF3</accession>
<proteinExistence type="predicted"/>
<reference evidence="1 2" key="1">
    <citation type="submission" date="2021-06" db="EMBL/GenBank/DDBJ databases">
        <title>Updating the genus Pseudomonas: Description of 43 new species and partition of the Pseudomonas putida group.</title>
        <authorList>
            <person name="Girard L."/>
            <person name="Lood C."/>
            <person name="Vandamme P."/>
            <person name="Rokni-Zadeh H."/>
            <person name="Van Noort V."/>
            <person name="Hofte M."/>
            <person name="Lavigne R."/>
            <person name="De Mot R."/>
        </authorList>
    </citation>
    <scope>NUCLEOTIDE SEQUENCE [LARGE SCALE GENOMIC DNA]</scope>
    <source>
        <strain evidence="1 2">COR58</strain>
    </source>
</reference>
<dbReference type="EMBL" id="JAHSTS010000002">
    <property type="protein sequence ID" value="MBV4459204.1"/>
    <property type="molecule type" value="Genomic_DNA"/>
</dbReference>
<organism evidence="1 2">
    <name type="scientific">Pseudomonas ekonensis</name>
    <dbReference type="NCBI Taxonomy" id="2842353"/>
    <lineage>
        <taxon>Bacteria</taxon>
        <taxon>Pseudomonadati</taxon>
        <taxon>Pseudomonadota</taxon>
        <taxon>Gammaproteobacteria</taxon>
        <taxon>Pseudomonadales</taxon>
        <taxon>Pseudomonadaceae</taxon>
        <taxon>Pseudomonas</taxon>
    </lineage>
</organism>
<evidence type="ECO:0000313" key="1">
    <source>
        <dbReference type="EMBL" id="MBV4459204.1"/>
    </source>
</evidence>
<dbReference type="Proteomes" id="UP000765224">
    <property type="component" value="Unassembled WGS sequence"/>
</dbReference>
<protein>
    <submittedName>
        <fullName evidence="1">Uncharacterized protein</fullName>
    </submittedName>
</protein>
<gene>
    <name evidence="1" type="ORF">KVG96_14695</name>
</gene>
<sequence length="130" mass="15140">MPGQVDFSEHFTQLYTALPDDEKDLIDDFIEHFKVHGLLKFKGKVGPTDAVPHSDPDRARKIRFAQLNKLWHVHIGHPRWNPCKNPLASYLTSDFVVHFQKLSNSHIALVDYSSHNPMRQPDGKWLFKQR</sequence>
<comment type="caution">
    <text evidence="1">The sequence shown here is derived from an EMBL/GenBank/DDBJ whole genome shotgun (WGS) entry which is preliminary data.</text>
</comment>
<evidence type="ECO:0000313" key="2">
    <source>
        <dbReference type="Proteomes" id="UP000765224"/>
    </source>
</evidence>
<dbReference type="RefSeq" id="WP_217892799.1">
    <property type="nucleotide sequence ID" value="NZ_JAHSTS010000002.1"/>
</dbReference>
<keyword evidence="2" id="KW-1185">Reference proteome</keyword>
<name>A0ABS6PFF3_9PSED</name>